<evidence type="ECO:0000256" key="3">
    <source>
        <dbReference type="ARBA" id="ARBA00022989"/>
    </source>
</evidence>
<feature type="compositionally biased region" description="Polar residues" evidence="6">
    <location>
        <begin position="500"/>
        <end position="535"/>
    </location>
</feature>
<accession>A0ABR0JTM9</accession>
<evidence type="ECO:0000256" key="1">
    <source>
        <dbReference type="ARBA" id="ARBA00004141"/>
    </source>
</evidence>
<feature type="transmembrane region" description="Helical" evidence="7">
    <location>
        <begin position="251"/>
        <end position="269"/>
    </location>
</feature>
<comment type="subcellular location">
    <subcellularLocation>
        <location evidence="1">Membrane</location>
        <topology evidence="1">Multi-pass membrane protein</topology>
    </subcellularLocation>
</comment>
<proteinExistence type="predicted"/>
<feature type="compositionally biased region" description="Low complexity" evidence="6">
    <location>
        <begin position="111"/>
        <end position="124"/>
    </location>
</feature>
<feature type="region of interest" description="Disordered" evidence="6">
    <location>
        <begin position="30"/>
        <end position="135"/>
    </location>
</feature>
<feature type="compositionally biased region" description="Polar residues" evidence="6">
    <location>
        <begin position="866"/>
        <end position="891"/>
    </location>
</feature>
<evidence type="ECO:0000256" key="4">
    <source>
        <dbReference type="ARBA" id="ARBA00023136"/>
    </source>
</evidence>
<protein>
    <recommendedName>
        <fullName evidence="9">TM7S3/TM198-like domain-containing protein</fullName>
    </recommendedName>
</protein>
<feature type="transmembrane region" description="Helical" evidence="7">
    <location>
        <begin position="276"/>
        <end position="294"/>
    </location>
</feature>
<keyword evidence="11" id="KW-1185">Reference proteome</keyword>
<feature type="transmembrane region" description="Helical" evidence="7">
    <location>
        <begin position="199"/>
        <end position="218"/>
    </location>
</feature>
<feature type="compositionally biased region" description="Polar residues" evidence="6">
    <location>
        <begin position="459"/>
        <end position="471"/>
    </location>
</feature>
<feature type="region of interest" description="Disordered" evidence="6">
    <location>
        <begin position="364"/>
        <end position="393"/>
    </location>
</feature>
<gene>
    <name evidence="10" type="ORF">LTR24_010649</name>
</gene>
<feature type="region of interest" description="Disordered" evidence="6">
    <location>
        <begin position="406"/>
        <end position="482"/>
    </location>
</feature>
<organism evidence="10 11">
    <name type="scientific">Lithohypha guttulata</name>
    <dbReference type="NCBI Taxonomy" id="1690604"/>
    <lineage>
        <taxon>Eukaryota</taxon>
        <taxon>Fungi</taxon>
        <taxon>Dikarya</taxon>
        <taxon>Ascomycota</taxon>
        <taxon>Pezizomycotina</taxon>
        <taxon>Eurotiomycetes</taxon>
        <taxon>Chaetothyriomycetidae</taxon>
        <taxon>Chaetothyriales</taxon>
        <taxon>Trichomeriaceae</taxon>
        <taxon>Lithohypha</taxon>
    </lineage>
</organism>
<feature type="compositionally biased region" description="Polar residues" evidence="6">
    <location>
        <begin position="730"/>
        <end position="740"/>
    </location>
</feature>
<feature type="compositionally biased region" description="Polar residues" evidence="6">
    <location>
        <begin position="56"/>
        <end position="69"/>
    </location>
</feature>
<feature type="region of interest" description="Disordered" evidence="6">
    <location>
        <begin position="719"/>
        <end position="741"/>
    </location>
</feature>
<name>A0ABR0JTM9_9EURO</name>
<feature type="compositionally biased region" description="Low complexity" evidence="6">
    <location>
        <begin position="38"/>
        <end position="55"/>
    </location>
</feature>
<evidence type="ECO:0000256" key="2">
    <source>
        <dbReference type="ARBA" id="ARBA00022692"/>
    </source>
</evidence>
<keyword evidence="4 7" id="KW-0472">Membrane</keyword>
<feature type="compositionally biased region" description="Polar residues" evidence="6">
    <location>
        <begin position="905"/>
        <end position="922"/>
    </location>
</feature>
<feature type="chain" id="PRO_5045598543" description="TM7S3/TM198-like domain-containing protein" evidence="8">
    <location>
        <begin position="20"/>
        <end position="1130"/>
    </location>
</feature>
<feature type="transmembrane region" description="Helical" evidence="7">
    <location>
        <begin position="225"/>
        <end position="245"/>
    </location>
</feature>
<evidence type="ECO:0000256" key="7">
    <source>
        <dbReference type="SAM" id="Phobius"/>
    </source>
</evidence>
<evidence type="ECO:0000256" key="8">
    <source>
        <dbReference type="SAM" id="SignalP"/>
    </source>
</evidence>
<dbReference type="PANTHER" id="PTHR39469">
    <property type="entry name" value="CHROMOSOME 1, WHOLE GENOME SHOTGUN SEQUENCE"/>
    <property type="match status" value="1"/>
</dbReference>
<comment type="caution">
    <text evidence="10">The sequence shown here is derived from an EMBL/GenBank/DDBJ whole genome shotgun (WGS) entry which is preliminary data.</text>
</comment>
<feature type="transmembrane region" description="Helical" evidence="7">
    <location>
        <begin position="168"/>
        <end position="187"/>
    </location>
</feature>
<dbReference type="PANTHER" id="PTHR39469:SF1">
    <property type="entry name" value="DUF4203 DOMAIN-CONTAINING PROTEIN"/>
    <property type="match status" value="1"/>
</dbReference>
<feature type="region of interest" description="Disordered" evidence="6">
    <location>
        <begin position="780"/>
        <end position="799"/>
    </location>
</feature>
<feature type="compositionally biased region" description="Low complexity" evidence="6">
    <location>
        <begin position="70"/>
        <end position="91"/>
    </location>
</feature>
<evidence type="ECO:0000259" key="9">
    <source>
        <dbReference type="Pfam" id="PF13886"/>
    </source>
</evidence>
<feature type="domain" description="TM7S3/TM198-like" evidence="9">
    <location>
        <begin position="146"/>
        <end position="349"/>
    </location>
</feature>
<dbReference type="Pfam" id="PF13886">
    <property type="entry name" value="TM7S3_TM198"/>
    <property type="match status" value="1"/>
</dbReference>
<sequence length="1130" mass="122437">MHFSQIILWSSFALSSGLANPVANRKTLAVRQDDGVRSSASQSSSPDSASIQPSSTAASEFQEPSASPISSAVPKASDSASASDTATPVASETPSSNDPDGIATKTTAPMSSASGNATSNSTTTEQEDEEALPLPPRITPALSIGGVFLILAGVGLALIGVKNKWVHVFLSTAFLTSLAVLVLIIYVMHPPVSNAIQGAYFVGVIMSGVIFGGGALIFKEVTEGLGCLLGGFCLSMWFLTLKSGGLITSSGGRGILIGALCVVCWSLSFSHYTRPYGLIFSTSFSGATAFVLGIDCFSKAGLKEFWVYIWNLNDDLFPLNTTTYPVTRGTRVETVIIICGTIIGIISQIKLWKVVQTRQKAREAVHAEEEQRRAAEEEAMGRHIARQNDRDRAEWEKRYGDRLDPKKSVITSTEVQGENKRLSSTTTTEADSMNNSESSESLEMTPMPYVVVKTPLHGSKSQRQSNVTVQPIQEVEEEDQEWIEEKADQERSFAEAKLNGLSSQLPSEPVSCDTSTGSSILEQSELTKTPSNESIRNAGGGQSLKPSNTKPSSEKTADRLHLLEGDACAKKRGSIRSLTELKRKSIQSLKSAIEGEISARSGHFGESREALVQAASTRPHSRASSLAATLDDENEKLDMPAIDVYDLQHDSRLPQILVSPVSQMSFEDPLKFGMQGPPSPSGLSDHFEADPEELRRPMTAKAHGISDFDFGLGTERSTGGIGNAPWEGDLNSSGYASQEPNGEVLTKGALDKVPSQVSDVVLSYRTNEWAKHIATAEAPVYEEPGSNNVQDEEPPTHLAPVSPRLEEAAEFVSVVEPQPLPSPSAFVAPSEAGMKVNTKIQPETRNTRWTSEIVGATPALAPASPTKVSPTPSRTPSAVSATNRRSFTDPVQAQPPPMPTKSSRRTSNPIQRQPSVLQSTPIHENVATDFTARRNAPKRASNNSQHQYTPFGSQVDLTRSGSYSQQQYPSAFRRSESFNGSNPDLANRPVTAGSVSQFYQNNGQAMPSETRLHDFGGTRSHQPLQRNNTNDSNRTDLMANWRMQLGQGHNAPVIASPTAEKRYTQQMADYETEKLRKQQEKHSRAKKEAMVDQTMRTQGMLDAHKEVLKRMQSQANQKMKNGQKQANTGK</sequence>
<feature type="region of interest" description="Disordered" evidence="6">
    <location>
        <begin position="499"/>
        <end position="556"/>
    </location>
</feature>
<dbReference type="InterPro" id="IPR025256">
    <property type="entry name" value="TM7S3/TM198-like_dom"/>
</dbReference>
<feature type="signal peptide" evidence="8">
    <location>
        <begin position="1"/>
        <end position="19"/>
    </location>
</feature>
<evidence type="ECO:0000313" key="10">
    <source>
        <dbReference type="EMBL" id="KAK5070328.1"/>
    </source>
</evidence>
<keyword evidence="3 7" id="KW-1133">Transmembrane helix</keyword>
<feature type="compositionally biased region" description="Low complexity" evidence="6">
    <location>
        <begin position="432"/>
        <end position="444"/>
    </location>
</feature>
<feature type="region of interest" description="Disordered" evidence="6">
    <location>
        <begin position="853"/>
        <end position="982"/>
    </location>
</feature>
<evidence type="ECO:0000256" key="5">
    <source>
        <dbReference type="SAM" id="Coils"/>
    </source>
</evidence>
<feature type="compositionally biased region" description="Polar residues" evidence="6">
    <location>
        <begin position="940"/>
        <end position="969"/>
    </location>
</feature>
<feature type="compositionally biased region" description="Polar residues" evidence="6">
    <location>
        <begin position="409"/>
        <end position="431"/>
    </location>
</feature>
<keyword evidence="2 7" id="KW-0812">Transmembrane</keyword>
<feature type="transmembrane region" description="Helical" evidence="7">
    <location>
        <begin position="141"/>
        <end position="161"/>
    </location>
</feature>
<feature type="compositionally biased region" description="Polar residues" evidence="6">
    <location>
        <begin position="92"/>
        <end position="110"/>
    </location>
</feature>
<evidence type="ECO:0000313" key="11">
    <source>
        <dbReference type="Proteomes" id="UP001345013"/>
    </source>
</evidence>
<dbReference type="EMBL" id="JAVRRG010000402">
    <property type="protein sequence ID" value="KAK5070328.1"/>
    <property type="molecule type" value="Genomic_DNA"/>
</dbReference>
<evidence type="ECO:0000256" key="6">
    <source>
        <dbReference type="SAM" id="MobiDB-lite"/>
    </source>
</evidence>
<keyword evidence="5" id="KW-0175">Coiled coil</keyword>
<keyword evidence="8" id="KW-0732">Signal</keyword>
<reference evidence="10 11" key="1">
    <citation type="submission" date="2023-08" db="EMBL/GenBank/DDBJ databases">
        <title>Black Yeasts Isolated from many extreme environments.</title>
        <authorList>
            <person name="Coleine C."/>
            <person name="Stajich J.E."/>
            <person name="Selbmann L."/>
        </authorList>
    </citation>
    <scope>NUCLEOTIDE SEQUENCE [LARGE SCALE GENOMIC DNA]</scope>
    <source>
        <strain evidence="10 11">CCFEE 5885</strain>
    </source>
</reference>
<feature type="coiled-coil region" evidence="5">
    <location>
        <begin position="1060"/>
        <end position="1121"/>
    </location>
</feature>
<dbReference type="Proteomes" id="UP001345013">
    <property type="component" value="Unassembled WGS sequence"/>
</dbReference>